<proteinExistence type="predicted"/>
<comment type="caution">
    <text evidence="1">The sequence shown here is derived from an EMBL/GenBank/DDBJ whole genome shotgun (WGS) entry which is preliminary data.</text>
</comment>
<reference evidence="2" key="1">
    <citation type="journal article" date="2019" name="Plant Biotechnol. J.">
        <title>Genome sequencing of the Australian wild diploid species Gossypium australe highlights disease resistance and delayed gland morphogenesis.</title>
        <authorList>
            <person name="Cai Y."/>
            <person name="Cai X."/>
            <person name="Wang Q."/>
            <person name="Wang P."/>
            <person name="Zhang Y."/>
            <person name="Cai C."/>
            <person name="Xu Y."/>
            <person name="Wang K."/>
            <person name="Zhou Z."/>
            <person name="Wang C."/>
            <person name="Geng S."/>
            <person name="Li B."/>
            <person name="Dong Q."/>
            <person name="Hou Y."/>
            <person name="Wang H."/>
            <person name="Ai P."/>
            <person name="Liu Z."/>
            <person name="Yi F."/>
            <person name="Sun M."/>
            <person name="An G."/>
            <person name="Cheng J."/>
            <person name="Zhang Y."/>
            <person name="Shi Q."/>
            <person name="Xie Y."/>
            <person name="Shi X."/>
            <person name="Chang Y."/>
            <person name="Huang F."/>
            <person name="Chen Y."/>
            <person name="Hong S."/>
            <person name="Mi L."/>
            <person name="Sun Q."/>
            <person name="Zhang L."/>
            <person name="Zhou B."/>
            <person name="Peng R."/>
            <person name="Zhang X."/>
            <person name="Liu F."/>
        </authorList>
    </citation>
    <scope>NUCLEOTIDE SEQUENCE [LARGE SCALE GENOMIC DNA]</scope>
    <source>
        <strain evidence="2">cv. PA1801</strain>
    </source>
</reference>
<dbReference type="Proteomes" id="UP000325315">
    <property type="component" value="Unassembled WGS sequence"/>
</dbReference>
<keyword evidence="2" id="KW-1185">Reference proteome</keyword>
<dbReference type="AlphaFoldDB" id="A0A5B6UXE3"/>
<evidence type="ECO:0000313" key="1">
    <source>
        <dbReference type="EMBL" id="KAA3460872.1"/>
    </source>
</evidence>
<dbReference type="OrthoDB" id="1417698at2759"/>
<organism evidence="1 2">
    <name type="scientific">Gossypium australe</name>
    <dbReference type="NCBI Taxonomy" id="47621"/>
    <lineage>
        <taxon>Eukaryota</taxon>
        <taxon>Viridiplantae</taxon>
        <taxon>Streptophyta</taxon>
        <taxon>Embryophyta</taxon>
        <taxon>Tracheophyta</taxon>
        <taxon>Spermatophyta</taxon>
        <taxon>Magnoliopsida</taxon>
        <taxon>eudicotyledons</taxon>
        <taxon>Gunneridae</taxon>
        <taxon>Pentapetalae</taxon>
        <taxon>rosids</taxon>
        <taxon>malvids</taxon>
        <taxon>Malvales</taxon>
        <taxon>Malvaceae</taxon>
        <taxon>Malvoideae</taxon>
        <taxon>Gossypium</taxon>
    </lineage>
</organism>
<sequence>MDQGAKFFWFMNKGNPLEPLIFYSEIEKTTRRNQREVRQSRQYQQSLIDDQEQKDITVEMDNNPVNQQPLVALAPQTMYDYSKPTLIGVESSILRPTIVANNFEINLNIIQMVQ</sequence>
<evidence type="ECO:0000313" key="2">
    <source>
        <dbReference type="Proteomes" id="UP000325315"/>
    </source>
</evidence>
<dbReference type="EMBL" id="SMMG02000009">
    <property type="protein sequence ID" value="KAA3460872.1"/>
    <property type="molecule type" value="Genomic_DNA"/>
</dbReference>
<accession>A0A5B6UXE3</accession>
<protein>
    <submittedName>
        <fullName evidence="1">Transcription factor bHLH112-like protein</fullName>
    </submittedName>
</protein>
<gene>
    <name evidence="1" type="ORF">EPI10_027493</name>
</gene>
<name>A0A5B6UXE3_9ROSI</name>